<dbReference type="SUPFAM" id="SSF53137">
    <property type="entry name" value="Translational machinery components"/>
    <property type="match status" value="1"/>
</dbReference>
<dbReference type="GO" id="GO:0022625">
    <property type="term" value="C:cytosolic large ribosomal subunit"/>
    <property type="evidence" value="ECO:0007669"/>
    <property type="project" value="TreeGrafter"/>
</dbReference>
<dbReference type="HAMAP" id="MF_01337_B">
    <property type="entry name" value="Ribosomal_uL18_B"/>
    <property type="match status" value="1"/>
</dbReference>
<keyword evidence="4 7" id="KW-0689">Ribosomal protein</keyword>
<evidence type="ECO:0000256" key="2">
    <source>
        <dbReference type="ARBA" id="ARBA00022730"/>
    </source>
</evidence>
<dbReference type="PANTHER" id="PTHR12899:SF3">
    <property type="entry name" value="LARGE RIBOSOMAL SUBUNIT PROTEIN UL18M"/>
    <property type="match status" value="1"/>
</dbReference>
<dbReference type="Gene3D" id="3.30.420.100">
    <property type="match status" value="1"/>
</dbReference>
<evidence type="ECO:0000256" key="5">
    <source>
        <dbReference type="ARBA" id="ARBA00023274"/>
    </source>
</evidence>
<evidence type="ECO:0000313" key="9">
    <source>
        <dbReference type="EMBL" id="OGG74080.1"/>
    </source>
</evidence>
<dbReference type="STRING" id="1798513.A3A40_02810"/>
<comment type="subunit">
    <text evidence="7">Part of the 50S ribosomal subunit; part of the 5S rRNA/L5/L18/L25 subcomplex. Contacts the 5S and 23S rRNAs.</text>
</comment>
<evidence type="ECO:0000313" key="10">
    <source>
        <dbReference type="Proteomes" id="UP000178427"/>
    </source>
</evidence>
<dbReference type="FunFam" id="3.30.420.100:FF:000001">
    <property type="entry name" value="50S ribosomal protein L18"/>
    <property type="match status" value="1"/>
</dbReference>
<gene>
    <name evidence="7" type="primary">rplR</name>
    <name evidence="9" type="ORF">A3A40_02810</name>
</gene>
<comment type="caution">
    <text evidence="9">The sequence shown here is derived from an EMBL/GenBank/DDBJ whole genome shotgun (WGS) entry which is preliminary data.</text>
</comment>
<comment type="similarity">
    <text evidence="1 7">Belongs to the universal ribosomal protein uL18 family.</text>
</comment>
<evidence type="ECO:0000256" key="4">
    <source>
        <dbReference type="ARBA" id="ARBA00022980"/>
    </source>
</evidence>
<evidence type="ECO:0000256" key="8">
    <source>
        <dbReference type="SAM" id="MobiDB-lite"/>
    </source>
</evidence>
<organism evidence="9 10">
    <name type="scientific">Candidatus Kaiserbacteria bacterium RIFCSPLOWO2_01_FULL_54_20</name>
    <dbReference type="NCBI Taxonomy" id="1798513"/>
    <lineage>
        <taxon>Bacteria</taxon>
        <taxon>Candidatus Kaiseribacteriota</taxon>
    </lineage>
</organism>
<dbReference type="GO" id="GO:0003735">
    <property type="term" value="F:structural constituent of ribosome"/>
    <property type="evidence" value="ECO:0007669"/>
    <property type="project" value="InterPro"/>
</dbReference>
<dbReference type="CDD" id="cd00432">
    <property type="entry name" value="Ribosomal_L18_L5e"/>
    <property type="match status" value="1"/>
</dbReference>
<feature type="region of interest" description="Disordered" evidence="8">
    <location>
        <begin position="54"/>
        <end position="76"/>
    </location>
</feature>
<dbReference type="Pfam" id="PF00861">
    <property type="entry name" value="Ribosomal_L18p"/>
    <property type="match status" value="1"/>
</dbReference>
<sequence length="114" mass="12696">MTMTKTQQRDRRHRRVRAKVFGTKERPRLSVFRSNTRLVAQLIDDNTGVTIANASSADEKAKTPRERAEKAASTLAKRAQEKGIKSVVFDRGGFRYLGTVKAFADAARAAGLLF</sequence>
<protein>
    <recommendedName>
        <fullName evidence="6 7">Large ribosomal subunit protein uL18</fullName>
    </recommendedName>
</protein>
<dbReference type="InterPro" id="IPR005484">
    <property type="entry name" value="Ribosomal_uL18_bac/plant/anim"/>
</dbReference>
<dbReference type="EMBL" id="MFMA01000009">
    <property type="protein sequence ID" value="OGG74080.1"/>
    <property type="molecule type" value="Genomic_DNA"/>
</dbReference>
<dbReference type="AlphaFoldDB" id="A0A1F6EKA9"/>
<evidence type="ECO:0000256" key="6">
    <source>
        <dbReference type="ARBA" id="ARBA00035197"/>
    </source>
</evidence>
<evidence type="ECO:0000256" key="3">
    <source>
        <dbReference type="ARBA" id="ARBA00022884"/>
    </source>
</evidence>
<keyword evidence="3 7" id="KW-0694">RNA-binding</keyword>
<dbReference type="PANTHER" id="PTHR12899">
    <property type="entry name" value="39S RIBOSOMAL PROTEIN L18, MITOCHONDRIAL"/>
    <property type="match status" value="1"/>
</dbReference>
<dbReference type="NCBIfam" id="TIGR00060">
    <property type="entry name" value="L18_bact"/>
    <property type="match status" value="1"/>
</dbReference>
<comment type="function">
    <text evidence="7">This is one of the proteins that bind and probably mediate the attachment of the 5S RNA into the large ribosomal subunit, where it forms part of the central protuberance.</text>
</comment>
<evidence type="ECO:0000256" key="7">
    <source>
        <dbReference type="HAMAP-Rule" id="MF_01337"/>
    </source>
</evidence>
<dbReference type="Proteomes" id="UP000178427">
    <property type="component" value="Unassembled WGS sequence"/>
</dbReference>
<keyword evidence="5 7" id="KW-0687">Ribonucleoprotein</keyword>
<dbReference type="GO" id="GO:0008097">
    <property type="term" value="F:5S rRNA binding"/>
    <property type="evidence" value="ECO:0007669"/>
    <property type="project" value="TreeGrafter"/>
</dbReference>
<reference evidence="9 10" key="1">
    <citation type="journal article" date="2016" name="Nat. Commun.">
        <title>Thousands of microbial genomes shed light on interconnected biogeochemical processes in an aquifer system.</title>
        <authorList>
            <person name="Anantharaman K."/>
            <person name="Brown C.T."/>
            <person name="Hug L.A."/>
            <person name="Sharon I."/>
            <person name="Castelle C.J."/>
            <person name="Probst A.J."/>
            <person name="Thomas B.C."/>
            <person name="Singh A."/>
            <person name="Wilkins M.J."/>
            <person name="Karaoz U."/>
            <person name="Brodie E.L."/>
            <person name="Williams K.H."/>
            <person name="Hubbard S.S."/>
            <person name="Banfield J.F."/>
        </authorList>
    </citation>
    <scope>NUCLEOTIDE SEQUENCE [LARGE SCALE GENOMIC DNA]</scope>
</reference>
<evidence type="ECO:0000256" key="1">
    <source>
        <dbReference type="ARBA" id="ARBA00007116"/>
    </source>
</evidence>
<accession>A0A1F6EKA9</accession>
<feature type="compositionally biased region" description="Basic and acidic residues" evidence="8">
    <location>
        <begin position="57"/>
        <end position="70"/>
    </location>
</feature>
<dbReference type="InterPro" id="IPR057268">
    <property type="entry name" value="Ribosomal_L18"/>
</dbReference>
<dbReference type="InterPro" id="IPR004389">
    <property type="entry name" value="Ribosomal_uL18_bac-type"/>
</dbReference>
<dbReference type="GO" id="GO:0006412">
    <property type="term" value="P:translation"/>
    <property type="evidence" value="ECO:0007669"/>
    <property type="project" value="UniProtKB-UniRule"/>
</dbReference>
<name>A0A1F6EKA9_9BACT</name>
<keyword evidence="2 7" id="KW-0699">rRNA-binding</keyword>
<proteinExistence type="inferred from homology"/>